<evidence type="ECO:0000313" key="9">
    <source>
        <dbReference type="EMBL" id="MCZ6161231.1"/>
    </source>
</evidence>
<feature type="binding site" evidence="6">
    <location>
        <begin position="224"/>
        <end position="229"/>
    </location>
    <ligand>
        <name>GTP</name>
        <dbReference type="ChEBI" id="CHEBI:37565"/>
    </ligand>
</feature>
<dbReference type="GO" id="GO:0003924">
    <property type="term" value="F:GTPase activity"/>
    <property type="evidence" value="ECO:0007669"/>
    <property type="project" value="UniProtKB-UniRule"/>
</dbReference>
<feature type="binding site" evidence="6">
    <location>
        <begin position="243"/>
        <end position="249"/>
    </location>
    <ligand>
        <name>GTP</name>
        <dbReference type="ChEBI" id="CHEBI:37565"/>
    </ligand>
</feature>
<keyword evidence="5 6" id="KW-0342">GTP-binding</keyword>
<dbReference type="GO" id="GO:0002098">
    <property type="term" value="P:tRNA wobble uridine modification"/>
    <property type="evidence" value="ECO:0007669"/>
    <property type="project" value="TreeGrafter"/>
</dbReference>
<dbReference type="GO" id="GO:0005525">
    <property type="term" value="F:GTP binding"/>
    <property type="evidence" value="ECO:0007669"/>
    <property type="project" value="UniProtKB-UniRule"/>
</dbReference>
<dbReference type="Proteomes" id="UP001075461">
    <property type="component" value="Unassembled WGS sequence"/>
</dbReference>
<dbReference type="InterPro" id="IPR018948">
    <property type="entry name" value="GTP-bd_TrmE_N"/>
</dbReference>
<dbReference type="PROSITE" id="PS51709">
    <property type="entry name" value="G_TRME"/>
    <property type="match status" value="1"/>
</dbReference>
<feature type="binding site" evidence="6">
    <location>
        <position position="249"/>
    </location>
    <ligand>
        <name>Mg(2+)</name>
        <dbReference type="ChEBI" id="CHEBI:18420"/>
    </ligand>
</feature>
<feature type="binding site" evidence="6">
    <location>
        <position position="444"/>
    </location>
    <ligand>
        <name>(6S)-5-formyl-5,6,7,8-tetrahydrofolate</name>
        <dbReference type="ChEBI" id="CHEBI:57457"/>
    </ligand>
</feature>
<accession>A0A9Q4PWB8</accession>
<dbReference type="NCBIfam" id="TIGR00231">
    <property type="entry name" value="small_GTP"/>
    <property type="match status" value="1"/>
</dbReference>
<dbReference type="RefSeq" id="WP_269479692.1">
    <property type="nucleotide sequence ID" value="NZ_JAPXGH010000002.1"/>
</dbReference>
<name>A0A9Q4PWB8_9BACT</name>
<dbReference type="InterPro" id="IPR005225">
    <property type="entry name" value="Small_GTP-bd"/>
</dbReference>
<dbReference type="PRINTS" id="PR00326">
    <property type="entry name" value="GTP1OBG"/>
</dbReference>
<dbReference type="Pfam" id="PF10396">
    <property type="entry name" value="TrmE_N"/>
    <property type="match status" value="1"/>
</dbReference>
<dbReference type="SUPFAM" id="SSF52540">
    <property type="entry name" value="P-loop containing nucleoside triphosphate hydrolases"/>
    <property type="match status" value="1"/>
</dbReference>
<dbReference type="Gene3D" id="1.20.120.430">
    <property type="entry name" value="tRNA modification GTPase MnmE domain 2"/>
    <property type="match status" value="1"/>
</dbReference>
<feature type="domain" description="TrmE-type G" evidence="8">
    <location>
        <begin position="214"/>
        <end position="369"/>
    </location>
</feature>
<dbReference type="CDD" id="cd04164">
    <property type="entry name" value="trmE"/>
    <property type="match status" value="1"/>
</dbReference>
<dbReference type="SUPFAM" id="SSF103025">
    <property type="entry name" value="Folate-binding domain"/>
    <property type="match status" value="1"/>
</dbReference>
<dbReference type="InterPro" id="IPR031168">
    <property type="entry name" value="G_TrmE"/>
</dbReference>
<proteinExistence type="inferred from homology"/>
<feature type="binding site" evidence="6">
    <location>
        <position position="21"/>
    </location>
    <ligand>
        <name>(6S)-5-formyl-5,6,7,8-tetrahydrofolate</name>
        <dbReference type="ChEBI" id="CHEBI:57457"/>
    </ligand>
</feature>
<evidence type="ECO:0000256" key="5">
    <source>
        <dbReference type="ARBA" id="ARBA00023134"/>
    </source>
</evidence>
<reference evidence="9" key="1">
    <citation type="submission" date="2022-12" db="EMBL/GenBank/DDBJ databases">
        <title>Species Delineation and Comparative Genomics within the Campylobacter ureolyticus Complex.</title>
        <authorList>
            <person name="Maki J."/>
            <person name="Howard M."/>
            <person name="Connelly S."/>
            <person name="Hardy D.J."/>
            <person name="Cameron A."/>
        </authorList>
    </citation>
    <scope>NUCLEOTIDE SEQUENCE</scope>
    <source>
        <strain evidence="9">URMC_786</strain>
    </source>
</reference>
<keyword evidence="6" id="KW-0963">Cytoplasm</keyword>
<comment type="similarity">
    <text evidence="1 6 7">Belongs to the TRAFAC class TrmE-Era-EngA-EngB-Septin-like GTPase superfamily. TrmE GTPase family.</text>
</comment>
<feature type="binding site" evidence="6">
    <location>
        <position position="79"/>
    </location>
    <ligand>
        <name>(6S)-5-formyl-5,6,7,8-tetrahydrofolate</name>
        <dbReference type="ChEBI" id="CHEBI:57457"/>
    </ligand>
</feature>
<dbReference type="Pfam" id="PF01926">
    <property type="entry name" value="MMR_HSR1"/>
    <property type="match status" value="1"/>
</dbReference>
<keyword evidence="6" id="KW-0378">Hydrolase</keyword>
<comment type="caution">
    <text evidence="9">The sequence shown here is derived from an EMBL/GenBank/DDBJ whole genome shotgun (WGS) entry which is preliminary data.</text>
</comment>
<organism evidence="9 10">
    <name type="scientific">Campylobacter ureolyticus</name>
    <dbReference type="NCBI Taxonomy" id="827"/>
    <lineage>
        <taxon>Bacteria</taxon>
        <taxon>Pseudomonadati</taxon>
        <taxon>Campylobacterota</taxon>
        <taxon>Epsilonproteobacteria</taxon>
        <taxon>Campylobacterales</taxon>
        <taxon>Campylobacteraceae</taxon>
        <taxon>Campylobacter</taxon>
    </lineage>
</organism>
<dbReference type="InterPro" id="IPR006073">
    <property type="entry name" value="GTP-bd"/>
</dbReference>
<comment type="subcellular location">
    <subcellularLocation>
        <location evidence="6">Cytoplasm</location>
    </subcellularLocation>
</comment>
<keyword evidence="4 6" id="KW-0630">Potassium</keyword>
<feature type="binding site" evidence="6">
    <location>
        <position position="228"/>
    </location>
    <ligand>
        <name>Mg(2+)</name>
        <dbReference type="ChEBI" id="CHEBI:18420"/>
    </ligand>
</feature>
<dbReference type="InterPro" id="IPR027266">
    <property type="entry name" value="TrmE/GcvT-like"/>
</dbReference>
<dbReference type="HAMAP" id="MF_00379">
    <property type="entry name" value="GTPase_MnmE"/>
    <property type="match status" value="1"/>
</dbReference>
<feature type="binding site" evidence="6">
    <location>
        <position position="118"/>
    </location>
    <ligand>
        <name>(6S)-5-formyl-5,6,7,8-tetrahydrofolate</name>
        <dbReference type="ChEBI" id="CHEBI:57457"/>
    </ligand>
</feature>
<evidence type="ECO:0000256" key="3">
    <source>
        <dbReference type="ARBA" id="ARBA00022741"/>
    </source>
</evidence>
<keyword evidence="3 6" id="KW-0547">Nucleotide-binding</keyword>
<evidence type="ECO:0000313" key="10">
    <source>
        <dbReference type="Proteomes" id="UP001075461"/>
    </source>
</evidence>
<dbReference type="Gene3D" id="3.30.1360.120">
    <property type="entry name" value="Probable tRNA modification gtpase trme, domain 1"/>
    <property type="match status" value="1"/>
</dbReference>
<dbReference type="InterPro" id="IPR027417">
    <property type="entry name" value="P-loop_NTPase"/>
</dbReference>
<dbReference type="InterPro" id="IPR027368">
    <property type="entry name" value="MnmE_dom2"/>
</dbReference>
<dbReference type="EC" id="3.6.-.-" evidence="6"/>
<comment type="cofactor">
    <cofactor evidence="6">
        <name>K(+)</name>
        <dbReference type="ChEBI" id="CHEBI:29103"/>
    </cofactor>
    <text evidence="6">Binds 1 potassium ion per subunit.</text>
</comment>
<dbReference type="PANTHER" id="PTHR42714:SF2">
    <property type="entry name" value="TRNA MODIFICATION GTPASE GTPBP3, MITOCHONDRIAL"/>
    <property type="match status" value="1"/>
</dbReference>
<dbReference type="InterPro" id="IPR025867">
    <property type="entry name" value="MnmE_helical"/>
</dbReference>
<evidence type="ECO:0000256" key="7">
    <source>
        <dbReference type="RuleBase" id="RU003313"/>
    </source>
</evidence>
<dbReference type="EMBL" id="JAPXGP010000002">
    <property type="protein sequence ID" value="MCZ6161231.1"/>
    <property type="molecule type" value="Genomic_DNA"/>
</dbReference>
<gene>
    <name evidence="6 9" type="primary">mnmE</name>
    <name evidence="6" type="synonym">trmE</name>
    <name evidence="9" type="ORF">O6B92_02540</name>
</gene>
<dbReference type="Pfam" id="PF12631">
    <property type="entry name" value="MnmE_helical"/>
    <property type="match status" value="1"/>
</dbReference>
<dbReference type="InterPro" id="IPR004520">
    <property type="entry name" value="GTPase_MnmE"/>
</dbReference>
<sequence>MNDTIVAISTANGVGAVSIIRVSGKEALDISLKLLKTNKLTPRYATLLKIYSLDNELIDRGIIIYFKSPKSFTGEDIVEFQTHGGFLISNLIIDELLKAGARLAKPGEFSKRAFLNDKMDLAKASSIQSLITARSKDALKILTYQMQGSLSEFVESLRGELVKTLAYTEVCIDYAEEDLPTDILEKINILLSKNYKKLDEIVTISKQRKGLIEGFKVAIIGKPNVGKSSILNALLSYDRAIISNEAGTTRDSIEESLMLGSHLVRIIDTAGIREGVSSIEKIGIKTAIQKANEADIVLAVFDSSAKFDEEDRAILEICMGLEKNDKKIFYILNKSDLIQKFDKKLNKPLQISAKEGIGLVTDELKNYLDTKNYDGIMLTATCQINAVNSAKEAILRAKNLLNENELELFAYEINSAISEISSITRPFERTEILDEMFSSFCLGK</sequence>
<evidence type="ECO:0000256" key="6">
    <source>
        <dbReference type="HAMAP-Rule" id="MF_00379"/>
    </source>
</evidence>
<protein>
    <recommendedName>
        <fullName evidence="6">tRNA modification GTPase MnmE</fullName>
        <ecNumber evidence="6">3.6.-.-</ecNumber>
    </recommendedName>
</protein>
<evidence type="ECO:0000256" key="1">
    <source>
        <dbReference type="ARBA" id="ARBA00011043"/>
    </source>
</evidence>
<dbReference type="GO" id="GO:0005829">
    <property type="term" value="C:cytosol"/>
    <property type="evidence" value="ECO:0007669"/>
    <property type="project" value="TreeGrafter"/>
</dbReference>
<comment type="subunit">
    <text evidence="6">Homodimer. Heterotetramer of two MnmE and two MnmG subunits.</text>
</comment>
<dbReference type="PANTHER" id="PTHR42714">
    <property type="entry name" value="TRNA MODIFICATION GTPASE GTPBP3"/>
    <property type="match status" value="1"/>
</dbReference>
<keyword evidence="6" id="KW-0479">Metal-binding</keyword>
<keyword evidence="2 6" id="KW-0819">tRNA processing</keyword>
<keyword evidence="6" id="KW-0460">Magnesium</keyword>
<dbReference type="GO" id="GO:0046872">
    <property type="term" value="F:metal ion binding"/>
    <property type="evidence" value="ECO:0007669"/>
    <property type="project" value="UniProtKB-KW"/>
</dbReference>
<dbReference type="Gene3D" id="3.40.50.300">
    <property type="entry name" value="P-loop containing nucleotide triphosphate hydrolases"/>
    <property type="match status" value="1"/>
</dbReference>
<dbReference type="NCBIfam" id="TIGR00450">
    <property type="entry name" value="mnmE_trmE_thdF"/>
    <property type="match status" value="1"/>
</dbReference>
<dbReference type="CDD" id="cd14858">
    <property type="entry name" value="TrmE_N"/>
    <property type="match status" value="1"/>
</dbReference>
<comment type="caution">
    <text evidence="6">Lacks conserved residue(s) required for the propagation of feature annotation.</text>
</comment>
<evidence type="ECO:0000256" key="2">
    <source>
        <dbReference type="ARBA" id="ARBA00022694"/>
    </source>
</evidence>
<evidence type="ECO:0000256" key="4">
    <source>
        <dbReference type="ARBA" id="ARBA00022958"/>
    </source>
</evidence>
<dbReference type="GO" id="GO:0030488">
    <property type="term" value="P:tRNA methylation"/>
    <property type="evidence" value="ECO:0007669"/>
    <property type="project" value="TreeGrafter"/>
</dbReference>
<dbReference type="AlphaFoldDB" id="A0A9Q4PWB8"/>
<feature type="binding site" evidence="6">
    <location>
        <begin position="268"/>
        <end position="271"/>
    </location>
    <ligand>
        <name>GTP</name>
        <dbReference type="ChEBI" id="CHEBI:37565"/>
    </ligand>
</feature>
<evidence type="ECO:0000259" key="8">
    <source>
        <dbReference type="PROSITE" id="PS51709"/>
    </source>
</evidence>
<comment type="function">
    <text evidence="6">Exhibits a very high intrinsic GTPase hydrolysis rate. Involved in the addition of a carboxymethylaminomethyl (cmnm) group at the wobble position (U34) of certain tRNAs, forming tRNA-cmnm(5)s(2)U34.</text>
</comment>